<reference evidence="2 3" key="1">
    <citation type="submission" date="2021-04" db="EMBL/GenBank/DDBJ databases">
        <title>Draft genome sequence of Paenibacillus cisolokensis, LC2-13A.</title>
        <authorList>
            <person name="Uke A."/>
            <person name="Chhe C."/>
            <person name="Baramee S."/>
            <person name="Kosugi A."/>
        </authorList>
    </citation>
    <scope>NUCLEOTIDE SEQUENCE [LARGE SCALE GENOMIC DNA]</scope>
    <source>
        <strain evidence="2 3">LC2-13A</strain>
    </source>
</reference>
<comment type="caution">
    <text evidence="2">The sequence shown here is derived from an EMBL/GenBank/DDBJ whole genome shotgun (WGS) entry which is preliminary data.</text>
</comment>
<keyword evidence="1" id="KW-1133">Transmembrane helix</keyword>
<name>A0ABQ4N1D9_9BACL</name>
<evidence type="ECO:0000313" key="2">
    <source>
        <dbReference type="EMBL" id="GIQ61816.1"/>
    </source>
</evidence>
<evidence type="ECO:0000256" key="1">
    <source>
        <dbReference type="SAM" id="Phobius"/>
    </source>
</evidence>
<evidence type="ECO:0008006" key="4">
    <source>
        <dbReference type="Google" id="ProtNLM"/>
    </source>
</evidence>
<keyword evidence="3" id="KW-1185">Reference proteome</keyword>
<keyword evidence="1" id="KW-0472">Membrane</keyword>
<keyword evidence="1" id="KW-0812">Transmembrane</keyword>
<dbReference type="EMBL" id="BOVJ01000010">
    <property type="protein sequence ID" value="GIQ61816.1"/>
    <property type="molecule type" value="Genomic_DNA"/>
</dbReference>
<organism evidence="2 3">
    <name type="scientific">Paenibacillus cisolokensis</name>
    <dbReference type="NCBI Taxonomy" id="1658519"/>
    <lineage>
        <taxon>Bacteria</taxon>
        <taxon>Bacillati</taxon>
        <taxon>Bacillota</taxon>
        <taxon>Bacilli</taxon>
        <taxon>Bacillales</taxon>
        <taxon>Paenibacillaceae</taxon>
        <taxon>Paenibacillus</taxon>
    </lineage>
</organism>
<protein>
    <recommendedName>
        <fullName evidence="4">Polysaccharide deacetylase</fullName>
    </recommendedName>
</protein>
<gene>
    <name evidence="2" type="ORF">PACILC2_03840</name>
</gene>
<dbReference type="RefSeq" id="WP_213527060.1">
    <property type="nucleotide sequence ID" value="NZ_BOVJ01000010.1"/>
</dbReference>
<feature type="transmembrane region" description="Helical" evidence="1">
    <location>
        <begin position="12"/>
        <end position="31"/>
    </location>
</feature>
<accession>A0ABQ4N1D9</accession>
<proteinExistence type="predicted"/>
<evidence type="ECO:0000313" key="3">
    <source>
        <dbReference type="Proteomes" id="UP000680304"/>
    </source>
</evidence>
<dbReference type="Proteomes" id="UP000680304">
    <property type="component" value="Unassembled WGS sequence"/>
</dbReference>
<sequence length="49" mass="5682">MSKVFVVSKKQVRLFVYVALAVIVAAFYLRYEQARAVNATEQGEQIFIW</sequence>